<evidence type="ECO:0000313" key="2">
    <source>
        <dbReference type="Proteomes" id="UP000275395"/>
    </source>
</evidence>
<comment type="caution">
    <text evidence="1">The sequence shown here is derived from an EMBL/GenBank/DDBJ whole genome shotgun (WGS) entry which is preliminary data.</text>
</comment>
<accession>A0A3L6ZSE6</accession>
<dbReference type="Proteomes" id="UP000275395">
    <property type="component" value="Unassembled WGS sequence"/>
</dbReference>
<protein>
    <submittedName>
        <fullName evidence="1">Uncharacterized protein</fullName>
    </submittedName>
</protein>
<dbReference type="EMBL" id="RCUW01000001">
    <property type="protein sequence ID" value="RLP70873.1"/>
    <property type="molecule type" value="Genomic_DNA"/>
</dbReference>
<dbReference type="RefSeq" id="WP_087136122.1">
    <property type="nucleotide sequence ID" value="NZ_RCUW01000001.1"/>
</dbReference>
<sequence length="59" mass="5885">MSQAIKQVRVVAATAAVQGQDFEPVAFFEADGKPVDVGGAAAVAALEARVKALEDAAAG</sequence>
<proteinExistence type="predicted"/>
<reference evidence="1 2" key="1">
    <citation type="submission" date="2018-10" db="EMBL/GenBank/DDBJ databases">
        <authorList>
            <person name="Li J."/>
        </authorList>
    </citation>
    <scope>NUCLEOTIDE SEQUENCE [LARGE SCALE GENOMIC DNA]</scope>
    <source>
        <strain evidence="1 2">JCM 30549</strain>
    </source>
</reference>
<gene>
    <name evidence="1" type="ORF">D9V30_00090</name>
</gene>
<evidence type="ECO:0000313" key="1">
    <source>
        <dbReference type="EMBL" id="RLP70873.1"/>
    </source>
</evidence>
<organism evidence="1 2">
    <name type="scientific">Mycetocola reblochoni</name>
    <dbReference type="NCBI Taxonomy" id="331618"/>
    <lineage>
        <taxon>Bacteria</taxon>
        <taxon>Bacillati</taxon>
        <taxon>Actinomycetota</taxon>
        <taxon>Actinomycetes</taxon>
        <taxon>Micrococcales</taxon>
        <taxon>Microbacteriaceae</taxon>
        <taxon>Mycetocola</taxon>
    </lineage>
</organism>
<dbReference type="AlphaFoldDB" id="A0A3L6ZSE6"/>
<name>A0A3L6ZSE6_9MICO</name>